<protein>
    <submittedName>
        <fullName evidence="2">Uncharacterized protein</fullName>
    </submittedName>
</protein>
<dbReference type="AlphaFoldDB" id="A0A2U1MEN4"/>
<gene>
    <name evidence="2" type="ORF">CTI12_AA387470</name>
</gene>
<dbReference type="EMBL" id="PKPP01005552">
    <property type="protein sequence ID" value="PWA59707.1"/>
    <property type="molecule type" value="Genomic_DNA"/>
</dbReference>
<dbReference type="PANTHER" id="PTHR35167">
    <property type="entry name" value="OS05G0216466 PROTEIN"/>
    <property type="match status" value="1"/>
</dbReference>
<accession>A0A2U1MEN4</accession>
<organism evidence="2 3">
    <name type="scientific">Artemisia annua</name>
    <name type="common">Sweet wormwood</name>
    <dbReference type="NCBI Taxonomy" id="35608"/>
    <lineage>
        <taxon>Eukaryota</taxon>
        <taxon>Viridiplantae</taxon>
        <taxon>Streptophyta</taxon>
        <taxon>Embryophyta</taxon>
        <taxon>Tracheophyta</taxon>
        <taxon>Spermatophyta</taxon>
        <taxon>Magnoliopsida</taxon>
        <taxon>eudicotyledons</taxon>
        <taxon>Gunneridae</taxon>
        <taxon>Pentapetalae</taxon>
        <taxon>asterids</taxon>
        <taxon>campanulids</taxon>
        <taxon>Asterales</taxon>
        <taxon>Asteraceae</taxon>
        <taxon>Asteroideae</taxon>
        <taxon>Anthemideae</taxon>
        <taxon>Artemisiinae</taxon>
        <taxon>Artemisia</taxon>
    </lineage>
</organism>
<reference evidence="2 3" key="1">
    <citation type="journal article" date="2018" name="Mol. Plant">
        <title>The genome of Artemisia annua provides insight into the evolution of Asteraceae family and artemisinin biosynthesis.</title>
        <authorList>
            <person name="Shen Q."/>
            <person name="Zhang L."/>
            <person name="Liao Z."/>
            <person name="Wang S."/>
            <person name="Yan T."/>
            <person name="Shi P."/>
            <person name="Liu M."/>
            <person name="Fu X."/>
            <person name="Pan Q."/>
            <person name="Wang Y."/>
            <person name="Lv Z."/>
            <person name="Lu X."/>
            <person name="Zhang F."/>
            <person name="Jiang W."/>
            <person name="Ma Y."/>
            <person name="Chen M."/>
            <person name="Hao X."/>
            <person name="Li L."/>
            <person name="Tang Y."/>
            <person name="Lv G."/>
            <person name="Zhou Y."/>
            <person name="Sun X."/>
            <person name="Brodelius P.E."/>
            <person name="Rose J.K.C."/>
            <person name="Tang K."/>
        </authorList>
    </citation>
    <scope>NUCLEOTIDE SEQUENCE [LARGE SCALE GENOMIC DNA]</scope>
    <source>
        <strain evidence="3">cv. Huhao1</strain>
        <tissue evidence="2">Leaf</tissue>
    </source>
</reference>
<evidence type="ECO:0000256" key="1">
    <source>
        <dbReference type="SAM" id="MobiDB-lite"/>
    </source>
</evidence>
<comment type="caution">
    <text evidence="2">The sequence shown here is derived from an EMBL/GenBank/DDBJ whole genome shotgun (WGS) entry which is preliminary data.</text>
</comment>
<dbReference type="PANTHER" id="PTHR35167:SF3">
    <property type="entry name" value="OS05G0216466 PROTEIN"/>
    <property type="match status" value="1"/>
</dbReference>
<feature type="compositionally biased region" description="Low complexity" evidence="1">
    <location>
        <begin position="42"/>
        <end position="55"/>
    </location>
</feature>
<keyword evidence="3" id="KW-1185">Reference proteome</keyword>
<evidence type="ECO:0000313" key="2">
    <source>
        <dbReference type="EMBL" id="PWA59707.1"/>
    </source>
</evidence>
<feature type="compositionally biased region" description="Basic and acidic residues" evidence="1">
    <location>
        <begin position="26"/>
        <end position="41"/>
    </location>
</feature>
<feature type="region of interest" description="Disordered" evidence="1">
    <location>
        <begin position="18"/>
        <end position="76"/>
    </location>
</feature>
<proteinExistence type="predicted"/>
<evidence type="ECO:0000313" key="3">
    <source>
        <dbReference type="Proteomes" id="UP000245207"/>
    </source>
</evidence>
<name>A0A2U1MEN4_ARTAN</name>
<sequence>MEKTIFTEHEMEAALQLIQLSGESDVQGKEKKRRQEDRDESQGSSSTSDITSHVSPRFAVVNDDDEDYDSDGNMRKNKKKFRSIVEVYKISR</sequence>
<dbReference type="Proteomes" id="UP000245207">
    <property type="component" value="Unassembled WGS sequence"/>
</dbReference>